<dbReference type="Pfam" id="PF13279">
    <property type="entry name" value="4HBT_2"/>
    <property type="match status" value="1"/>
</dbReference>
<dbReference type="InterPro" id="IPR051490">
    <property type="entry name" value="THEM6_lcsJ_thioesterase"/>
</dbReference>
<dbReference type="PANTHER" id="PTHR12475:SF4">
    <property type="entry name" value="PROTEIN THEM6"/>
    <property type="match status" value="1"/>
</dbReference>
<comment type="similarity">
    <text evidence="1">Belongs to the lcsJ thioesterase family.</text>
</comment>
<evidence type="ECO:0000256" key="1">
    <source>
        <dbReference type="ARBA" id="ARBA00038476"/>
    </source>
</evidence>
<dbReference type="PANTHER" id="PTHR12475">
    <property type="match status" value="1"/>
</dbReference>
<keyword evidence="4" id="KW-1185">Reference proteome</keyword>
<dbReference type="AlphaFoldDB" id="A0AAD7C0U1"/>
<reference evidence="3" key="1">
    <citation type="submission" date="2023-03" db="EMBL/GenBank/DDBJ databases">
        <title>Massive genome expansion in bonnet fungi (Mycena s.s.) driven by repeated elements and novel gene families across ecological guilds.</title>
        <authorList>
            <consortium name="Lawrence Berkeley National Laboratory"/>
            <person name="Harder C.B."/>
            <person name="Miyauchi S."/>
            <person name="Viragh M."/>
            <person name="Kuo A."/>
            <person name="Thoen E."/>
            <person name="Andreopoulos B."/>
            <person name="Lu D."/>
            <person name="Skrede I."/>
            <person name="Drula E."/>
            <person name="Henrissat B."/>
            <person name="Morin E."/>
            <person name="Kohler A."/>
            <person name="Barry K."/>
            <person name="LaButti K."/>
            <person name="Morin E."/>
            <person name="Salamov A."/>
            <person name="Lipzen A."/>
            <person name="Mereny Z."/>
            <person name="Hegedus B."/>
            <person name="Baldrian P."/>
            <person name="Stursova M."/>
            <person name="Weitz H."/>
            <person name="Taylor A."/>
            <person name="Grigoriev I.V."/>
            <person name="Nagy L.G."/>
            <person name="Martin F."/>
            <person name="Kauserud H."/>
        </authorList>
    </citation>
    <scope>NUCLEOTIDE SEQUENCE</scope>
    <source>
        <strain evidence="3">9284</strain>
    </source>
</reference>
<accession>A0AAD7C0U1</accession>
<feature type="compositionally biased region" description="Low complexity" evidence="2">
    <location>
        <begin position="218"/>
        <end position="228"/>
    </location>
</feature>
<sequence length="389" mass="42732">MSMSSTLARYTALAVGRTPPKLLSALERLPLTSAKYLVALLFLLNYGGWPLAWHARIMSPLFEGFLAIHLIKLLHIFSPKQSRKAALEAWYESQMPIGEHPFRKVWTRGGSVRLDQSDFNMHMSNSSYAMILDSARLRLALSAFPNIFRSGGWVPLSATHFHFIREIPIFSRYEVRVTIGSFDDKWLWVVSRFVKPVSVSKNRRTPLPPQNPLATTDSGASSSANASSSNPEAIAQSLLAREAAKTEPDGALLYSITVEQFCFKQGRMTVPPGIVLAANGFHSGAGASVPSASHKIKGKPAPPPHWPAVRRLMRSSGLKDLARFYAGGWKDVPEGERWWEEAMKHCEEERRVRLSPFVGGDGDGGEVLGGLKGGMEGVRGLGEVGAIRA</sequence>
<dbReference type="SUPFAM" id="SSF54637">
    <property type="entry name" value="Thioesterase/thiol ester dehydrase-isomerase"/>
    <property type="match status" value="1"/>
</dbReference>
<dbReference type="Gene3D" id="3.10.129.10">
    <property type="entry name" value="Hotdog Thioesterase"/>
    <property type="match status" value="1"/>
</dbReference>
<dbReference type="Proteomes" id="UP001221142">
    <property type="component" value="Unassembled WGS sequence"/>
</dbReference>
<dbReference type="InterPro" id="IPR029069">
    <property type="entry name" value="HotDog_dom_sf"/>
</dbReference>
<protein>
    <submittedName>
        <fullName evidence="3">Uncharacterized protein</fullName>
    </submittedName>
</protein>
<evidence type="ECO:0000313" key="4">
    <source>
        <dbReference type="Proteomes" id="UP001221142"/>
    </source>
</evidence>
<feature type="region of interest" description="Disordered" evidence="2">
    <location>
        <begin position="201"/>
        <end position="228"/>
    </location>
</feature>
<evidence type="ECO:0000313" key="3">
    <source>
        <dbReference type="EMBL" id="KAJ7636215.1"/>
    </source>
</evidence>
<evidence type="ECO:0000256" key="2">
    <source>
        <dbReference type="SAM" id="MobiDB-lite"/>
    </source>
</evidence>
<comment type="caution">
    <text evidence="3">The sequence shown here is derived from an EMBL/GenBank/DDBJ whole genome shotgun (WGS) entry which is preliminary data.</text>
</comment>
<gene>
    <name evidence="3" type="ORF">FB45DRAFT_1001409</name>
</gene>
<organism evidence="3 4">
    <name type="scientific">Roridomyces roridus</name>
    <dbReference type="NCBI Taxonomy" id="1738132"/>
    <lineage>
        <taxon>Eukaryota</taxon>
        <taxon>Fungi</taxon>
        <taxon>Dikarya</taxon>
        <taxon>Basidiomycota</taxon>
        <taxon>Agaricomycotina</taxon>
        <taxon>Agaricomycetes</taxon>
        <taxon>Agaricomycetidae</taxon>
        <taxon>Agaricales</taxon>
        <taxon>Marasmiineae</taxon>
        <taxon>Mycenaceae</taxon>
        <taxon>Roridomyces</taxon>
    </lineage>
</organism>
<dbReference type="EMBL" id="JARKIF010000006">
    <property type="protein sequence ID" value="KAJ7636215.1"/>
    <property type="molecule type" value="Genomic_DNA"/>
</dbReference>
<proteinExistence type="inferred from homology"/>
<name>A0AAD7C0U1_9AGAR</name>